<proteinExistence type="predicted"/>
<evidence type="ECO:0000313" key="2">
    <source>
        <dbReference type="Proteomes" id="UP000238937"/>
    </source>
</evidence>
<dbReference type="AlphaFoldDB" id="A0A2T1GLC2"/>
<gene>
    <name evidence="1" type="ORF">C7B77_03820</name>
</gene>
<accession>A0A2T1GLC2</accession>
<dbReference type="EMBL" id="PVWO01000027">
    <property type="protein sequence ID" value="PSB58661.1"/>
    <property type="molecule type" value="Genomic_DNA"/>
</dbReference>
<reference evidence="1 2" key="1">
    <citation type="submission" date="2018-03" db="EMBL/GenBank/DDBJ databases">
        <title>The ancient ancestry and fast evolution of plastids.</title>
        <authorList>
            <person name="Moore K.R."/>
            <person name="Magnabosco C."/>
            <person name="Momper L."/>
            <person name="Gold D.A."/>
            <person name="Bosak T."/>
            <person name="Fournier G.P."/>
        </authorList>
    </citation>
    <scope>NUCLEOTIDE SEQUENCE [LARGE SCALE GENOMIC DNA]</scope>
    <source>
        <strain evidence="1 2">CCALA 037</strain>
    </source>
</reference>
<protein>
    <submittedName>
        <fullName evidence="1">Uncharacterized protein</fullName>
    </submittedName>
</protein>
<name>A0A2T1GLC2_9CYAN</name>
<comment type="caution">
    <text evidence="1">The sequence shown here is derived from an EMBL/GenBank/DDBJ whole genome shotgun (WGS) entry which is preliminary data.</text>
</comment>
<keyword evidence="2" id="KW-1185">Reference proteome</keyword>
<organism evidence="1 2">
    <name type="scientific">Chamaesiphon polymorphus CCALA 037</name>
    <dbReference type="NCBI Taxonomy" id="2107692"/>
    <lineage>
        <taxon>Bacteria</taxon>
        <taxon>Bacillati</taxon>
        <taxon>Cyanobacteriota</taxon>
        <taxon>Cyanophyceae</taxon>
        <taxon>Gomontiellales</taxon>
        <taxon>Chamaesiphonaceae</taxon>
        <taxon>Chamaesiphon</taxon>
    </lineage>
</organism>
<evidence type="ECO:0000313" key="1">
    <source>
        <dbReference type="EMBL" id="PSB58661.1"/>
    </source>
</evidence>
<sequence>MVHPHSDRHDRFGELSHCVIRDANITHPFWTYCRNFRHTQHPEELNCGEAPRGWIYASGLFEGYVRIPWNGNNEPYVLVSVECSVCGRQTQEGIMVEHESMEIGFCSNYHYVQWWKTIHEDDSIDTAHFEIPPER</sequence>
<dbReference type="Proteomes" id="UP000238937">
    <property type="component" value="Unassembled WGS sequence"/>
</dbReference>